<dbReference type="AlphaFoldDB" id="A0A918P7S7"/>
<dbReference type="Pfam" id="PF09250">
    <property type="entry name" value="Prim-Pol"/>
    <property type="match status" value="1"/>
</dbReference>
<comment type="caution">
    <text evidence="2">The sequence shown here is derived from an EMBL/GenBank/DDBJ whole genome shotgun (WGS) entry which is preliminary data.</text>
</comment>
<dbReference type="Proteomes" id="UP000622166">
    <property type="component" value="Unassembled WGS sequence"/>
</dbReference>
<sequence length="185" mass="20154">MQRMTTRGVDWLSAAADDPVECRAAWAEDPRAPYALPAGRFFDVVTVEQRVGMETFDQLLRRGLPFGPVVHDHKARRVGFFLGARSSGSFTHYLAQEADTDAPPSYRYLGKGSVVVVPGPMPMAGDRYQWLRAPTRPPIANPLRPVALVTMLVASAELLVRVDRYGERYPSADALALPGSGSGGV</sequence>
<evidence type="ECO:0000259" key="1">
    <source>
        <dbReference type="Pfam" id="PF09250"/>
    </source>
</evidence>
<evidence type="ECO:0000313" key="2">
    <source>
        <dbReference type="EMBL" id="GGY88519.1"/>
    </source>
</evidence>
<feature type="domain" description="DNA primase/polymerase bifunctional N-terminal" evidence="1">
    <location>
        <begin position="9"/>
        <end position="140"/>
    </location>
</feature>
<evidence type="ECO:0000313" key="3">
    <source>
        <dbReference type="Proteomes" id="UP000622166"/>
    </source>
</evidence>
<protein>
    <recommendedName>
        <fullName evidence="1">DNA primase/polymerase bifunctional N-terminal domain-containing protein</fullName>
    </recommendedName>
</protein>
<keyword evidence="3" id="KW-1185">Reference proteome</keyword>
<name>A0A918P7S7_9ACTN</name>
<organism evidence="2 3">
    <name type="scientific">Streptomyces poonensis</name>
    <dbReference type="NCBI Taxonomy" id="68255"/>
    <lineage>
        <taxon>Bacteria</taxon>
        <taxon>Bacillati</taxon>
        <taxon>Actinomycetota</taxon>
        <taxon>Actinomycetes</taxon>
        <taxon>Kitasatosporales</taxon>
        <taxon>Streptomycetaceae</taxon>
        <taxon>Streptomyces</taxon>
    </lineage>
</organism>
<dbReference type="EMBL" id="BMVW01000001">
    <property type="protein sequence ID" value="GGY88519.1"/>
    <property type="molecule type" value="Genomic_DNA"/>
</dbReference>
<accession>A0A918P7S7</accession>
<dbReference type="InterPro" id="IPR015330">
    <property type="entry name" value="DNA_primase/pol_bifunc_N"/>
</dbReference>
<proteinExistence type="predicted"/>
<reference evidence="2" key="2">
    <citation type="submission" date="2020-09" db="EMBL/GenBank/DDBJ databases">
        <authorList>
            <person name="Sun Q."/>
            <person name="Ohkuma M."/>
        </authorList>
    </citation>
    <scope>NUCLEOTIDE SEQUENCE</scope>
    <source>
        <strain evidence="2">JCM 4815</strain>
    </source>
</reference>
<reference evidence="2" key="1">
    <citation type="journal article" date="2014" name="Int. J. Syst. Evol. Microbiol.">
        <title>Complete genome sequence of Corynebacterium casei LMG S-19264T (=DSM 44701T), isolated from a smear-ripened cheese.</title>
        <authorList>
            <consortium name="US DOE Joint Genome Institute (JGI-PGF)"/>
            <person name="Walter F."/>
            <person name="Albersmeier A."/>
            <person name="Kalinowski J."/>
            <person name="Ruckert C."/>
        </authorList>
    </citation>
    <scope>NUCLEOTIDE SEQUENCE</scope>
    <source>
        <strain evidence="2">JCM 4815</strain>
    </source>
</reference>
<gene>
    <name evidence="2" type="ORF">GCM10010365_03220</name>
</gene>